<evidence type="ECO:0000313" key="1">
    <source>
        <dbReference type="EMBL" id="KAJ1940937.1"/>
    </source>
</evidence>
<dbReference type="EMBL" id="JANBPW010002398">
    <property type="protein sequence ID" value="KAJ1940937.1"/>
    <property type="molecule type" value="Genomic_DNA"/>
</dbReference>
<organism evidence="1 2">
    <name type="scientific">Linderina macrospora</name>
    <dbReference type="NCBI Taxonomy" id="4868"/>
    <lineage>
        <taxon>Eukaryota</taxon>
        <taxon>Fungi</taxon>
        <taxon>Fungi incertae sedis</taxon>
        <taxon>Zoopagomycota</taxon>
        <taxon>Kickxellomycotina</taxon>
        <taxon>Kickxellomycetes</taxon>
        <taxon>Kickxellales</taxon>
        <taxon>Kickxellaceae</taxon>
        <taxon>Linderina</taxon>
    </lineage>
</organism>
<proteinExistence type="predicted"/>
<name>A0ACC1J7W9_9FUNG</name>
<comment type="caution">
    <text evidence="1">The sequence shown here is derived from an EMBL/GenBank/DDBJ whole genome shotgun (WGS) entry which is preliminary data.</text>
</comment>
<gene>
    <name evidence="1" type="ORF">FBU59_003657</name>
</gene>
<keyword evidence="2" id="KW-1185">Reference proteome</keyword>
<reference evidence="1" key="1">
    <citation type="submission" date="2022-07" db="EMBL/GenBank/DDBJ databases">
        <title>Phylogenomic reconstructions and comparative analyses of Kickxellomycotina fungi.</title>
        <authorList>
            <person name="Reynolds N.K."/>
            <person name="Stajich J.E."/>
            <person name="Barry K."/>
            <person name="Grigoriev I.V."/>
            <person name="Crous P."/>
            <person name="Smith M.E."/>
        </authorList>
    </citation>
    <scope>NUCLEOTIDE SEQUENCE</scope>
    <source>
        <strain evidence="1">NRRL 5244</strain>
    </source>
</reference>
<sequence>MPSMANHELVSSILAHRAIGDQTEYKVLWTSDNAQTWEPSANLTSCNDALAQYWATYIEDNPAKTYYRREVQEVSSAKPRPKPKPKLTLKRRTKAELAPEVDKIARIKGTQQRKALAGARTRTAQLAAQAPLLQASTSTKPPPATAKRSVSEEGSRKAPKQTARKSVGRRV</sequence>
<dbReference type="Proteomes" id="UP001150603">
    <property type="component" value="Unassembled WGS sequence"/>
</dbReference>
<accession>A0ACC1J7W9</accession>
<evidence type="ECO:0000313" key="2">
    <source>
        <dbReference type="Proteomes" id="UP001150603"/>
    </source>
</evidence>
<protein>
    <submittedName>
        <fullName evidence="1">Uncharacterized protein</fullName>
    </submittedName>
</protein>